<evidence type="ECO:0000313" key="1">
    <source>
        <dbReference type="EMBL" id="RPB13225.1"/>
    </source>
</evidence>
<dbReference type="Proteomes" id="UP000277580">
    <property type="component" value="Unassembled WGS sequence"/>
</dbReference>
<accession>A0A3N4L5B1</accession>
<reference evidence="1 2" key="1">
    <citation type="journal article" date="2018" name="Nat. Ecol. Evol.">
        <title>Pezizomycetes genomes reveal the molecular basis of ectomycorrhizal truffle lifestyle.</title>
        <authorList>
            <person name="Murat C."/>
            <person name="Payen T."/>
            <person name="Noel B."/>
            <person name="Kuo A."/>
            <person name="Morin E."/>
            <person name="Chen J."/>
            <person name="Kohler A."/>
            <person name="Krizsan K."/>
            <person name="Balestrini R."/>
            <person name="Da Silva C."/>
            <person name="Montanini B."/>
            <person name="Hainaut M."/>
            <person name="Levati E."/>
            <person name="Barry K.W."/>
            <person name="Belfiori B."/>
            <person name="Cichocki N."/>
            <person name="Clum A."/>
            <person name="Dockter R.B."/>
            <person name="Fauchery L."/>
            <person name="Guy J."/>
            <person name="Iotti M."/>
            <person name="Le Tacon F."/>
            <person name="Lindquist E.A."/>
            <person name="Lipzen A."/>
            <person name="Malagnac F."/>
            <person name="Mello A."/>
            <person name="Molinier V."/>
            <person name="Miyauchi S."/>
            <person name="Poulain J."/>
            <person name="Riccioni C."/>
            <person name="Rubini A."/>
            <person name="Sitrit Y."/>
            <person name="Splivallo R."/>
            <person name="Traeger S."/>
            <person name="Wang M."/>
            <person name="Zifcakova L."/>
            <person name="Wipf D."/>
            <person name="Zambonelli A."/>
            <person name="Paolocci F."/>
            <person name="Nowrousian M."/>
            <person name="Ottonello S."/>
            <person name="Baldrian P."/>
            <person name="Spatafora J.W."/>
            <person name="Henrissat B."/>
            <person name="Nagy L.G."/>
            <person name="Aury J.M."/>
            <person name="Wincker P."/>
            <person name="Grigoriev I.V."/>
            <person name="Bonfante P."/>
            <person name="Martin F.M."/>
        </authorList>
    </citation>
    <scope>NUCLEOTIDE SEQUENCE [LARGE SCALE GENOMIC DNA]</scope>
    <source>
        <strain evidence="1 2">CCBAS932</strain>
    </source>
</reference>
<dbReference type="EMBL" id="ML119124">
    <property type="protein sequence ID" value="RPB13225.1"/>
    <property type="molecule type" value="Genomic_DNA"/>
</dbReference>
<name>A0A3N4L5B1_9PEZI</name>
<keyword evidence="2" id="KW-1185">Reference proteome</keyword>
<evidence type="ECO:0000313" key="2">
    <source>
        <dbReference type="Proteomes" id="UP000277580"/>
    </source>
</evidence>
<dbReference type="AlphaFoldDB" id="A0A3N4L5B1"/>
<gene>
    <name evidence="1" type="ORF">P167DRAFT_135287</name>
</gene>
<protein>
    <submittedName>
        <fullName evidence="1">Uncharacterized protein</fullName>
    </submittedName>
</protein>
<dbReference type="InParanoid" id="A0A3N4L5B1"/>
<sequence>MEGSWMRIGMKRIAIHPIHQSSLLAKSNSQKQNSKSTSIRTSFVHLALRLFEICKLQTGAGRSRARSFAVCLLCQPRSHSFASAPTALSGTLFYLSIFLFSPLCGEGTRWMDRVTR</sequence>
<organism evidence="1 2">
    <name type="scientific">Morchella conica CCBAS932</name>
    <dbReference type="NCBI Taxonomy" id="1392247"/>
    <lineage>
        <taxon>Eukaryota</taxon>
        <taxon>Fungi</taxon>
        <taxon>Dikarya</taxon>
        <taxon>Ascomycota</taxon>
        <taxon>Pezizomycotina</taxon>
        <taxon>Pezizomycetes</taxon>
        <taxon>Pezizales</taxon>
        <taxon>Morchellaceae</taxon>
        <taxon>Morchella</taxon>
    </lineage>
</organism>
<proteinExistence type="predicted"/>